<name>A0A176RVT1_9GAMM</name>
<dbReference type="AlphaFoldDB" id="A0A176RVT1"/>
<sequence>MSILFVQPDIVCSNHPVAWHNSHLAELFPNHLEKRNGVLLRLNPMHINNEIFRPLYLPLR</sequence>
<keyword evidence="2" id="KW-1185">Reference proteome</keyword>
<dbReference type="Proteomes" id="UP000076962">
    <property type="component" value="Unassembled WGS sequence"/>
</dbReference>
<proteinExistence type="predicted"/>
<dbReference type="EMBL" id="LUTY01002650">
    <property type="protein sequence ID" value="OAD19825.1"/>
    <property type="molecule type" value="Genomic_DNA"/>
</dbReference>
<accession>A0A176RVT1</accession>
<reference evidence="1 2" key="1">
    <citation type="submission" date="2016-05" db="EMBL/GenBank/DDBJ databases">
        <title>Single-cell genome of chain-forming Candidatus Thiomargarita nelsonii and comparison to other large sulfur-oxidizing bacteria.</title>
        <authorList>
            <person name="Winkel M."/>
            <person name="Salman V."/>
            <person name="Woyke T."/>
            <person name="Schulz-Vogt H."/>
            <person name="Richter M."/>
            <person name="Flood B."/>
            <person name="Bailey J."/>
            <person name="Amann R."/>
            <person name="Mussmann M."/>
        </authorList>
    </citation>
    <scope>NUCLEOTIDE SEQUENCE [LARGE SCALE GENOMIC DNA]</scope>
    <source>
        <strain evidence="1 2">THI036</strain>
    </source>
</reference>
<comment type="caution">
    <text evidence="1">The sequence shown here is derived from an EMBL/GenBank/DDBJ whole genome shotgun (WGS) entry which is preliminary data.</text>
</comment>
<evidence type="ECO:0000313" key="2">
    <source>
        <dbReference type="Proteomes" id="UP000076962"/>
    </source>
</evidence>
<organism evidence="1 2">
    <name type="scientific">Candidatus Thiomargarita nelsonii</name>
    <dbReference type="NCBI Taxonomy" id="1003181"/>
    <lineage>
        <taxon>Bacteria</taxon>
        <taxon>Pseudomonadati</taxon>
        <taxon>Pseudomonadota</taxon>
        <taxon>Gammaproteobacteria</taxon>
        <taxon>Thiotrichales</taxon>
        <taxon>Thiotrichaceae</taxon>
        <taxon>Thiomargarita</taxon>
    </lineage>
</organism>
<protein>
    <submittedName>
        <fullName evidence="1">Uncharacterized protein</fullName>
    </submittedName>
</protein>
<evidence type="ECO:0000313" key="1">
    <source>
        <dbReference type="EMBL" id="OAD19825.1"/>
    </source>
</evidence>
<gene>
    <name evidence="1" type="ORF">THIOM_004514</name>
</gene>